<feature type="transmembrane region" description="Helical" evidence="6">
    <location>
        <begin position="227"/>
        <end position="249"/>
    </location>
</feature>
<protein>
    <recommendedName>
        <fullName evidence="7">EamA domain-containing protein</fullName>
    </recommendedName>
</protein>
<name>B7JZV1_RIPO1</name>
<evidence type="ECO:0000256" key="5">
    <source>
        <dbReference type="ARBA" id="ARBA00023136"/>
    </source>
</evidence>
<dbReference type="InterPro" id="IPR050638">
    <property type="entry name" value="AA-Vitamin_Transporters"/>
</dbReference>
<evidence type="ECO:0000313" key="8">
    <source>
        <dbReference type="EMBL" id="ACK65044.1"/>
    </source>
</evidence>
<dbReference type="OrthoDB" id="528577at2"/>
<comment type="similarity">
    <text evidence="2">Belongs to the EamA transporter family.</text>
</comment>
<comment type="subcellular location">
    <subcellularLocation>
        <location evidence="1">Membrane</location>
        <topology evidence="1">Multi-pass membrane protein</topology>
    </subcellularLocation>
</comment>
<dbReference type="eggNOG" id="COG0697">
    <property type="taxonomic scope" value="Bacteria"/>
</dbReference>
<dbReference type="Proteomes" id="UP000008204">
    <property type="component" value="Chromosome"/>
</dbReference>
<feature type="transmembrane region" description="Helical" evidence="6">
    <location>
        <begin position="196"/>
        <end position="215"/>
    </location>
</feature>
<dbReference type="HOGENOM" id="CLU_033863_0_1_3"/>
<feature type="transmembrane region" description="Helical" evidence="6">
    <location>
        <begin position="137"/>
        <end position="157"/>
    </location>
</feature>
<keyword evidence="5 6" id="KW-0472">Membrane</keyword>
<feature type="transmembrane region" description="Helical" evidence="6">
    <location>
        <begin position="40"/>
        <end position="62"/>
    </location>
</feature>
<evidence type="ECO:0000256" key="3">
    <source>
        <dbReference type="ARBA" id="ARBA00022692"/>
    </source>
</evidence>
<dbReference type="InterPro" id="IPR037185">
    <property type="entry name" value="EmrE-like"/>
</dbReference>
<evidence type="ECO:0000259" key="7">
    <source>
        <dbReference type="Pfam" id="PF00892"/>
    </source>
</evidence>
<dbReference type="GO" id="GO:0016020">
    <property type="term" value="C:membrane"/>
    <property type="evidence" value="ECO:0007669"/>
    <property type="project" value="UniProtKB-SubCell"/>
</dbReference>
<evidence type="ECO:0000313" key="9">
    <source>
        <dbReference type="Proteomes" id="UP000008204"/>
    </source>
</evidence>
<feature type="transmembrane region" description="Helical" evidence="6">
    <location>
        <begin position="282"/>
        <end position="298"/>
    </location>
</feature>
<feature type="transmembrane region" description="Helical" evidence="6">
    <location>
        <begin position="82"/>
        <end position="101"/>
    </location>
</feature>
<evidence type="ECO:0000256" key="4">
    <source>
        <dbReference type="ARBA" id="ARBA00022989"/>
    </source>
</evidence>
<dbReference type="RefSeq" id="WP_012594319.1">
    <property type="nucleotide sequence ID" value="NC_011726.1"/>
</dbReference>
<gene>
    <name evidence="8" type="ordered locus">PCC8801_0968</name>
</gene>
<dbReference type="InterPro" id="IPR000620">
    <property type="entry name" value="EamA_dom"/>
</dbReference>
<dbReference type="PANTHER" id="PTHR32322">
    <property type="entry name" value="INNER MEMBRANE TRANSPORTER"/>
    <property type="match status" value="1"/>
</dbReference>
<dbReference type="PANTHER" id="PTHR32322:SF2">
    <property type="entry name" value="EAMA DOMAIN-CONTAINING PROTEIN"/>
    <property type="match status" value="1"/>
</dbReference>
<reference evidence="9" key="1">
    <citation type="journal article" date="2011" name="MBio">
        <title>Novel metabolic attributes of the genus Cyanothece, comprising a group of unicellular nitrogen-fixing Cyanobacteria.</title>
        <authorList>
            <person name="Bandyopadhyay A."/>
            <person name="Elvitigala T."/>
            <person name="Welsh E."/>
            <person name="Stockel J."/>
            <person name="Liberton M."/>
            <person name="Min H."/>
            <person name="Sherman L.A."/>
            <person name="Pakrasi H.B."/>
        </authorList>
    </citation>
    <scope>NUCLEOTIDE SEQUENCE [LARGE SCALE GENOMIC DNA]</scope>
    <source>
        <strain evidence="9">PCC 8801</strain>
    </source>
</reference>
<feature type="transmembrane region" description="Helical" evidence="6">
    <location>
        <begin position="256"/>
        <end position="276"/>
    </location>
</feature>
<organism evidence="8 9">
    <name type="scientific">Rippkaea orientalis (strain PCC 8801 / RF-1)</name>
    <name type="common">Cyanothece sp. (strain PCC 8801)</name>
    <dbReference type="NCBI Taxonomy" id="41431"/>
    <lineage>
        <taxon>Bacteria</taxon>
        <taxon>Bacillati</taxon>
        <taxon>Cyanobacteriota</taxon>
        <taxon>Cyanophyceae</taxon>
        <taxon>Oscillatoriophycideae</taxon>
        <taxon>Chroococcales</taxon>
        <taxon>Aphanothecaceae</taxon>
        <taxon>Rippkaea</taxon>
        <taxon>Rippkaea orientalis</taxon>
    </lineage>
</organism>
<evidence type="ECO:0000256" key="1">
    <source>
        <dbReference type="ARBA" id="ARBA00004141"/>
    </source>
</evidence>
<dbReference type="KEGG" id="cyp:PCC8801_0968"/>
<evidence type="ECO:0000256" key="2">
    <source>
        <dbReference type="ARBA" id="ARBA00007362"/>
    </source>
</evidence>
<feature type="domain" description="EamA" evidence="7">
    <location>
        <begin position="165"/>
        <end position="298"/>
    </location>
</feature>
<evidence type="ECO:0000256" key="6">
    <source>
        <dbReference type="SAM" id="Phobius"/>
    </source>
</evidence>
<accession>B7JZV1</accession>
<keyword evidence="3 6" id="KW-0812">Transmembrane</keyword>
<proteinExistence type="inferred from homology"/>
<dbReference type="STRING" id="41431.PCC8801_0968"/>
<keyword evidence="9" id="KW-1185">Reference proteome</keyword>
<dbReference type="AlphaFoldDB" id="B7JZV1"/>
<feature type="transmembrane region" description="Helical" evidence="6">
    <location>
        <begin position="7"/>
        <end position="28"/>
    </location>
</feature>
<feature type="domain" description="EamA" evidence="7">
    <location>
        <begin position="9"/>
        <end position="153"/>
    </location>
</feature>
<feature type="transmembrane region" description="Helical" evidence="6">
    <location>
        <begin position="113"/>
        <end position="130"/>
    </location>
</feature>
<feature type="transmembrane region" description="Helical" evidence="6">
    <location>
        <begin position="163"/>
        <end position="184"/>
    </location>
</feature>
<dbReference type="SUPFAM" id="SSF103481">
    <property type="entry name" value="Multidrug resistance efflux transporter EmrE"/>
    <property type="match status" value="2"/>
</dbReference>
<dbReference type="EMBL" id="CP001287">
    <property type="protein sequence ID" value="ACK65044.1"/>
    <property type="molecule type" value="Genomic_DNA"/>
</dbReference>
<sequence length="314" mass="34864">MITQKSQLWTFICLAVAVISLAFSPIFIRLSEHELGAYGIIFNRFWITGLLLTLGSGVKRLWDKRMISGSNQLEEVYTTKDFIYLMVGSILETACQVTWAWSLTQTTIANSNLLHNTTPIFTVLAGWLFLKKSVSRRFLMGMVLAIAGTLIIGLQDFQLGADTWIGDSAALLSAIFYALTLLVIEHLRGKFSTTTILLWNCGGCTILLLPFTLLFEKHLFPISWHGWLYIAALALLCTIIGLGALLFTLKHLSSSFVSLVMLLEPVIAAFLAWAFFAEKFNVLTGLTFITVLSGIYLSQTDSASETAQESLLDR</sequence>
<keyword evidence="4 6" id="KW-1133">Transmembrane helix</keyword>
<dbReference type="Pfam" id="PF00892">
    <property type="entry name" value="EamA"/>
    <property type="match status" value="2"/>
</dbReference>